<accession>A0A6J5R1N1</accession>
<feature type="coiled-coil region" evidence="1">
    <location>
        <begin position="17"/>
        <end position="51"/>
    </location>
</feature>
<dbReference type="EMBL" id="LR797122">
    <property type="protein sequence ID" value="CAB4188596.1"/>
    <property type="molecule type" value="Genomic_DNA"/>
</dbReference>
<keyword evidence="1" id="KW-0175">Coiled coil</keyword>
<organism evidence="2">
    <name type="scientific">uncultured Caudovirales phage</name>
    <dbReference type="NCBI Taxonomy" id="2100421"/>
    <lineage>
        <taxon>Viruses</taxon>
        <taxon>Duplodnaviria</taxon>
        <taxon>Heunggongvirae</taxon>
        <taxon>Uroviricota</taxon>
        <taxon>Caudoviricetes</taxon>
        <taxon>Peduoviridae</taxon>
        <taxon>Maltschvirus</taxon>
        <taxon>Maltschvirus maltsch</taxon>
    </lineage>
</organism>
<evidence type="ECO:0000256" key="1">
    <source>
        <dbReference type="SAM" id="Coils"/>
    </source>
</evidence>
<sequence>MTPTFSTWDRAVLDKFALEAYLRLQEQQDQLEQLRGDLKDAIAAYRAVTRKAEFPVGQ</sequence>
<name>A0A6J5R1N1_9CAUD</name>
<reference evidence="2" key="1">
    <citation type="submission" date="2020-05" db="EMBL/GenBank/DDBJ databases">
        <authorList>
            <person name="Chiriac C."/>
            <person name="Salcher M."/>
            <person name="Ghai R."/>
            <person name="Kavagutti S V."/>
        </authorList>
    </citation>
    <scope>NUCLEOTIDE SEQUENCE</scope>
</reference>
<evidence type="ECO:0000313" key="2">
    <source>
        <dbReference type="EMBL" id="CAB4188596.1"/>
    </source>
</evidence>
<proteinExistence type="predicted"/>
<protein>
    <submittedName>
        <fullName evidence="2">Uncharacterized protein</fullName>
    </submittedName>
</protein>
<gene>
    <name evidence="2" type="ORF">UFOVP1176_34</name>
</gene>